<comment type="caution">
    <text evidence="1">The sequence shown here is derived from an EMBL/GenBank/DDBJ whole genome shotgun (WGS) entry which is preliminary data.</text>
</comment>
<proteinExistence type="predicted"/>
<organism evidence="1 2">
    <name type="scientific">Penicillium alfredii</name>
    <dbReference type="NCBI Taxonomy" id="1506179"/>
    <lineage>
        <taxon>Eukaryota</taxon>
        <taxon>Fungi</taxon>
        <taxon>Dikarya</taxon>
        <taxon>Ascomycota</taxon>
        <taxon>Pezizomycotina</taxon>
        <taxon>Eurotiomycetes</taxon>
        <taxon>Eurotiomycetidae</taxon>
        <taxon>Eurotiales</taxon>
        <taxon>Aspergillaceae</taxon>
        <taxon>Penicillium</taxon>
    </lineage>
</organism>
<evidence type="ECO:0000313" key="2">
    <source>
        <dbReference type="Proteomes" id="UP001141434"/>
    </source>
</evidence>
<sequence>MFPKTGSKVYELYTAGKISEAMKLQQMGGIVSTKYAVALYSAPAAGIENALQKPKPRTPYEEAGDGVKKTVKELMGAVAYVEKAI</sequence>
<dbReference type="Gene3D" id="3.20.20.70">
    <property type="entry name" value="Aldolase class I"/>
    <property type="match status" value="1"/>
</dbReference>
<reference evidence="1" key="2">
    <citation type="journal article" date="2023" name="IMA Fungus">
        <title>Comparative genomic study of the Penicillium genus elucidates a diverse pangenome and 15 lateral gene transfer events.</title>
        <authorList>
            <person name="Petersen C."/>
            <person name="Sorensen T."/>
            <person name="Nielsen M.R."/>
            <person name="Sondergaard T.E."/>
            <person name="Sorensen J.L."/>
            <person name="Fitzpatrick D.A."/>
            <person name="Frisvad J.C."/>
            <person name="Nielsen K.L."/>
        </authorList>
    </citation>
    <scope>NUCLEOTIDE SEQUENCE</scope>
    <source>
        <strain evidence="1">IBT 34128</strain>
    </source>
</reference>
<protein>
    <submittedName>
        <fullName evidence="1">Uncharacterized protein</fullName>
    </submittedName>
</protein>
<accession>A0A9W9KRI2</accession>
<name>A0A9W9KRI2_9EURO</name>
<dbReference type="GeneID" id="81390711"/>
<dbReference type="RefSeq" id="XP_056516393.1">
    <property type="nucleotide sequence ID" value="XM_056651543.1"/>
</dbReference>
<gene>
    <name evidence="1" type="ORF">NUU61_000960</name>
</gene>
<reference evidence="1" key="1">
    <citation type="submission" date="2022-11" db="EMBL/GenBank/DDBJ databases">
        <authorList>
            <person name="Petersen C."/>
        </authorList>
    </citation>
    <scope>NUCLEOTIDE SEQUENCE</scope>
    <source>
        <strain evidence="1">IBT 34128</strain>
    </source>
</reference>
<dbReference type="Proteomes" id="UP001141434">
    <property type="component" value="Unassembled WGS sequence"/>
</dbReference>
<dbReference type="InterPro" id="IPR013785">
    <property type="entry name" value="Aldolase_TIM"/>
</dbReference>
<dbReference type="AlphaFoldDB" id="A0A9W9KRI2"/>
<dbReference type="EMBL" id="JAPMSZ010000001">
    <property type="protein sequence ID" value="KAJ5115201.1"/>
    <property type="molecule type" value="Genomic_DNA"/>
</dbReference>
<evidence type="ECO:0000313" key="1">
    <source>
        <dbReference type="EMBL" id="KAJ5115201.1"/>
    </source>
</evidence>
<dbReference type="OrthoDB" id="191315at2759"/>
<keyword evidence="2" id="KW-1185">Reference proteome</keyword>